<keyword evidence="6" id="KW-0378">Hydrolase</keyword>
<evidence type="ECO:0000313" key="9">
    <source>
        <dbReference type="EMBL" id="PZQ80656.1"/>
    </source>
</evidence>
<dbReference type="PIRSF" id="PIRSF039117">
    <property type="entry name" value="KaiC"/>
    <property type="match status" value="1"/>
</dbReference>
<dbReference type="NCBIfam" id="NF006799">
    <property type="entry name" value="PRK09302.1"/>
    <property type="match status" value="1"/>
</dbReference>
<feature type="domain" description="KaiC" evidence="8">
    <location>
        <begin position="12"/>
        <end position="250"/>
    </location>
</feature>
<dbReference type="InterPro" id="IPR003593">
    <property type="entry name" value="AAA+_ATPase"/>
</dbReference>
<evidence type="ECO:0000256" key="1">
    <source>
        <dbReference type="ARBA" id="ARBA00012513"/>
    </source>
</evidence>
<evidence type="ECO:0000256" key="7">
    <source>
        <dbReference type="SAM" id="MobiDB-lite"/>
    </source>
</evidence>
<dbReference type="InterPro" id="IPR027417">
    <property type="entry name" value="P-loop_NTPase"/>
</dbReference>
<accession>A0A2W5QUD6</accession>
<proteinExistence type="predicted"/>
<keyword evidence="5" id="KW-0418">Kinase</keyword>
<feature type="domain" description="KaiC" evidence="8">
    <location>
        <begin position="251"/>
        <end position="480"/>
    </location>
</feature>
<dbReference type="EMBL" id="QFQD01000059">
    <property type="protein sequence ID" value="PZQ80656.1"/>
    <property type="molecule type" value="Genomic_DNA"/>
</dbReference>
<dbReference type="InterPro" id="IPR014774">
    <property type="entry name" value="KaiC-like_dom"/>
</dbReference>
<dbReference type="SMART" id="SM00382">
    <property type="entry name" value="AAA"/>
    <property type="match status" value="2"/>
</dbReference>
<evidence type="ECO:0000313" key="10">
    <source>
        <dbReference type="Proteomes" id="UP000248887"/>
    </source>
</evidence>
<dbReference type="SUPFAM" id="SSF52540">
    <property type="entry name" value="P-loop containing nucleoside triphosphate hydrolases"/>
    <property type="match status" value="2"/>
</dbReference>
<protein>
    <recommendedName>
        <fullName evidence="1">non-specific serine/threonine protein kinase</fullName>
        <ecNumber evidence="1">2.7.11.1</ecNumber>
    </recommendedName>
</protein>
<dbReference type="PANTHER" id="PTHR42926:SF1">
    <property type="entry name" value="CIRCADIAN CLOCK OSCILLATOR PROTEIN KAIC 1"/>
    <property type="match status" value="1"/>
</dbReference>
<dbReference type="PROSITE" id="PS51146">
    <property type="entry name" value="KAIC"/>
    <property type="match status" value="2"/>
</dbReference>
<dbReference type="GO" id="GO:0016787">
    <property type="term" value="F:hydrolase activity"/>
    <property type="evidence" value="ECO:0007669"/>
    <property type="project" value="UniProtKB-KW"/>
</dbReference>
<sequence>MPATQDSPATARKMPTGIAGFDRMSGGGLPRGRVTAIVGTAGAGKTVFAMQSMASLVKAGGNGVFVSFEQSPQSVRESFRAFDWDVEELLEAGRICIVDGRLRSDVAVSGSFDIAGLLACVDGAFPSGAPSCIAFDGIDALLTILDSTALQRTELLRLQEYAEQLPSTVILTLKLYPNMSAGFEEMALYMADCVVELERSTEDGLANRSVRIQKYRSSGHAQSRVPFLMTEKGIEIAAIAPEPARFPVSSERLSLGIPRLDEMLAGGIFRGSSTLLSGSPGTAKTTLGNSFIRASCAQGERALAIFFDESPGEIVRNAASVNIEFAPHVDSGLLRLHGMAGRSAGADEFAHEIAGQVREHRPRHLLIDPVSTFTGSESSQNAVRRLLLMCKHEGITVVMTSLLDRVQGESEVTRSYVSTLCDNWIHLAYVVQSGERNRSLTIVKSRGSAHSNQVGELLLSSDGISIADAFTEDGAVLMGSLRWQKERANENALHNARLEADRLERETERDIEELERRRSSLEAELNQKREDLDRVRGQAHDAVRTEEERRDVLSRRRGGLSDAVQPGGDA</sequence>
<comment type="caution">
    <text evidence="9">The sequence shown here is derived from an EMBL/GenBank/DDBJ whole genome shotgun (WGS) entry which is preliminary data.</text>
</comment>
<evidence type="ECO:0000259" key="8">
    <source>
        <dbReference type="PROSITE" id="PS51146"/>
    </source>
</evidence>
<dbReference type="InterPro" id="IPR010624">
    <property type="entry name" value="KaiC_dom"/>
</dbReference>
<evidence type="ECO:0000256" key="3">
    <source>
        <dbReference type="ARBA" id="ARBA00022679"/>
    </source>
</evidence>
<organism evidence="9 10">
    <name type="scientific">Ancylobacter novellus</name>
    <name type="common">Thiobacillus novellus</name>
    <dbReference type="NCBI Taxonomy" id="921"/>
    <lineage>
        <taxon>Bacteria</taxon>
        <taxon>Pseudomonadati</taxon>
        <taxon>Pseudomonadota</taxon>
        <taxon>Alphaproteobacteria</taxon>
        <taxon>Hyphomicrobiales</taxon>
        <taxon>Xanthobacteraceae</taxon>
        <taxon>Ancylobacter</taxon>
    </lineage>
</organism>
<feature type="compositionally biased region" description="Basic and acidic residues" evidence="7">
    <location>
        <begin position="529"/>
        <end position="554"/>
    </location>
</feature>
<dbReference type="GO" id="GO:0005524">
    <property type="term" value="F:ATP binding"/>
    <property type="evidence" value="ECO:0007669"/>
    <property type="project" value="InterPro"/>
</dbReference>
<dbReference type="EC" id="2.7.11.1" evidence="1"/>
<evidence type="ECO:0000256" key="6">
    <source>
        <dbReference type="ARBA" id="ARBA00022801"/>
    </source>
</evidence>
<dbReference type="Gene3D" id="3.40.50.300">
    <property type="entry name" value="P-loop containing nucleotide triphosphate hydrolases"/>
    <property type="match status" value="2"/>
</dbReference>
<evidence type="ECO:0000256" key="4">
    <source>
        <dbReference type="ARBA" id="ARBA00022737"/>
    </source>
</evidence>
<dbReference type="InterPro" id="IPR030665">
    <property type="entry name" value="KaiC"/>
</dbReference>
<dbReference type="Pfam" id="PF06745">
    <property type="entry name" value="ATPase"/>
    <property type="match status" value="2"/>
</dbReference>
<evidence type="ECO:0000256" key="2">
    <source>
        <dbReference type="ARBA" id="ARBA00022553"/>
    </source>
</evidence>
<dbReference type="GO" id="GO:0004674">
    <property type="term" value="F:protein serine/threonine kinase activity"/>
    <property type="evidence" value="ECO:0007669"/>
    <property type="project" value="UniProtKB-EC"/>
</dbReference>
<evidence type="ECO:0000256" key="5">
    <source>
        <dbReference type="ARBA" id="ARBA00022777"/>
    </source>
</evidence>
<dbReference type="Proteomes" id="UP000248887">
    <property type="component" value="Unassembled WGS sequence"/>
</dbReference>
<feature type="region of interest" description="Disordered" evidence="7">
    <location>
        <begin position="529"/>
        <end position="570"/>
    </location>
</feature>
<dbReference type="AlphaFoldDB" id="A0A2W5QUD6"/>
<keyword evidence="2" id="KW-0597">Phosphoprotein</keyword>
<keyword evidence="4" id="KW-0677">Repeat</keyword>
<reference evidence="9 10" key="1">
    <citation type="submission" date="2017-08" db="EMBL/GenBank/DDBJ databases">
        <title>Infants hospitalized years apart are colonized by the same room-sourced microbial strains.</title>
        <authorList>
            <person name="Brooks B."/>
            <person name="Olm M.R."/>
            <person name="Firek B.A."/>
            <person name="Baker R."/>
            <person name="Thomas B.C."/>
            <person name="Morowitz M.J."/>
            <person name="Banfield J.F."/>
        </authorList>
    </citation>
    <scope>NUCLEOTIDE SEQUENCE [LARGE SCALE GENOMIC DNA]</scope>
    <source>
        <strain evidence="9">S2_005_001_R2_27</strain>
    </source>
</reference>
<name>A0A2W5QUD6_ANCNO</name>
<gene>
    <name evidence="9" type="ORF">DI549_16535</name>
</gene>
<dbReference type="InterPro" id="IPR051347">
    <property type="entry name" value="Circadian_clock_KaiC-rel"/>
</dbReference>
<dbReference type="PANTHER" id="PTHR42926">
    <property type="match status" value="1"/>
</dbReference>
<keyword evidence="3" id="KW-0808">Transferase</keyword>